<reference evidence="1" key="1">
    <citation type="submission" date="2012-09" db="EMBL/GenBank/DDBJ databases">
        <authorList>
            <person name="Martin A.A."/>
        </authorList>
    </citation>
    <scope>NUCLEOTIDE SEQUENCE</scope>
</reference>
<reference evidence="2" key="2">
    <citation type="submission" date="2017-02" db="UniProtKB">
        <authorList>
            <consortium name="WormBaseParasite"/>
        </authorList>
    </citation>
    <scope>IDENTIFICATION</scope>
</reference>
<accession>A0A0K0DJ55</accession>
<protein>
    <submittedName>
        <fullName evidence="2">Ovule protein</fullName>
    </submittedName>
</protein>
<proteinExistence type="predicted"/>
<evidence type="ECO:0000313" key="2">
    <source>
        <dbReference type="WBParaSite" id="ACAC_0001140301-mRNA-1"/>
    </source>
</evidence>
<dbReference type="Proteomes" id="UP000035642">
    <property type="component" value="Unassembled WGS sequence"/>
</dbReference>
<sequence length="104" mass="11653">MLDDENSFRSSARSVSKDPCVTAYFVGAAITHSSDNLWSHLGCDQKGAKSRADMGEKINIPASQPTLLLLWISHVYLPQHIPLSVGFLSLFYREGHLFLFFPQQ</sequence>
<dbReference type="AlphaFoldDB" id="A0A0K0DJ55"/>
<keyword evidence="1" id="KW-1185">Reference proteome</keyword>
<organism evidence="1 2">
    <name type="scientific">Angiostrongylus cantonensis</name>
    <name type="common">Rat lungworm</name>
    <dbReference type="NCBI Taxonomy" id="6313"/>
    <lineage>
        <taxon>Eukaryota</taxon>
        <taxon>Metazoa</taxon>
        <taxon>Ecdysozoa</taxon>
        <taxon>Nematoda</taxon>
        <taxon>Chromadorea</taxon>
        <taxon>Rhabditida</taxon>
        <taxon>Rhabditina</taxon>
        <taxon>Rhabditomorpha</taxon>
        <taxon>Strongyloidea</taxon>
        <taxon>Metastrongylidae</taxon>
        <taxon>Angiostrongylus</taxon>
    </lineage>
</organism>
<dbReference type="WBParaSite" id="ACAC_0001140301-mRNA-1">
    <property type="protein sequence ID" value="ACAC_0001140301-mRNA-1"/>
    <property type="gene ID" value="ACAC_0001140301"/>
</dbReference>
<evidence type="ECO:0000313" key="1">
    <source>
        <dbReference type="Proteomes" id="UP000035642"/>
    </source>
</evidence>
<name>A0A0K0DJ55_ANGCA</name>